<protein>
    <submittedName>
        <fullName evidence="3">DDE_Tnp_IS66_C domain-containing protein</fullName>
    </submittedName>
</protein>
<evidence type="ECO:0000259" key="2">
    <source>
        <dbReference type="Pfam" id="PF13817"/>
    </source>
</evidence>
<accession>A0A0R3QDA9</accession>
<reference evidence="3" key="1">
    <citation type="submission" date="2017-02" db="UniProtKB">
        <authorList>
            <consortium name="WormBaseParasite"/>
        </authorList>
    </citation>
    <scope>IDENTIFICATION</scope>
</reference>
<evidence type="ECO:0000259" key="1">
    <source>
        <dbReference type="Pfam" id="PF03050"/>
    </source>
</evidence>
<proteinExistence type="predicted"/>
<dbReference type="Pfam" id="PF03050">
    <property type="entry name" value="DDE_Tnp_IS66"/>
    <property type="match status" value="1"/>
</dbReference>
<dbReference type="InterPro" id="IPR039552">
    <property type="entry name" value="IS66_C"/>
</dbReference>
<dbReference type="PANTHER" id="PTHR33678">
    <property type="entry name" value="BLL1576 PROTEIN"/>
    <property type="match status" value="1"/>
</dbReference>
<dbReference type="Pfam" id="PF13817">
    <property type="entry name" value="DDE_Tnp_IS66_C"/>
    <property type="match status" value="1"/>
</dbReference>
<dbReference type="WBParaSite" id="BTMF_0000434501-mRNA-1">
    <property type="protein sequence ID" value="BTMF_0000434501-mRNA-1"/>
    <property type="gene ID" value="BTMF_0000434501"/>
</dbReference>
<dbReference type="InterPro" id="IPR052344">
    <property type="entry name" value="Transposase-related"/>
</dbReference>
<dbReference type="NCBIfam" id="NF033517">
    <property type="entry name" value="transpos_IS66"/>
    <property type="match status" value="1"/>
</dbReference>
<feature type="domain" description="Transposase IS66 C-terminal" evidence="2">
    <location>
        <begin position="138"/>
        <end position="175"/>
    </location>
</feature>
<dbReference type="PANTHER" id="PTHR33678:SF1">
    <property type="entry name" value="BLL1576 PROTEIN"/>
    <property type="match status" value="1"/>
</dbReference>
<organism evidence="3">
    <name type="scientific">Brugia timori</name>
    <dbReference type="NCBI Taxonomy" id="42155"/>
    <lineage>
        <taxon>Eukaryota</taxon>
        <taxon>Metazoa</taxon>
        <taxon>Ecdysozoa</taxon>
        <taxon>Nematoda</taxon>
        <taxon>Chromadorea</taxon>
        <taxon>Rhabditida</taxon>
        <taxon>Spirurina</taxon>
        <taxon>Spiruromorpha</taxon>
        <taxon>Filarioidea</taxon>
        <taxon>Onchocercidae</taxon>
        <taxon>Brugia</taxon>
    </lineage>
</organism>
<name>A0A0R3QDA9_9BILA</name>
<evidence type="ECO:0000313" key="3">
    <source>
        <dbReference type="WBParaSite" id="BTMF_0000434501-mRNA-1"/>
    </source>
</evidence>
<dbReference type="InterPro" id="IPR004291">
    <property type="entry name" value="Transposase_IS66_central"/>
</dbReference>
<dbReference type="AlphaFoldDB" id="A0A0R3QDA9"/>
<dbReference type="STRING" id="42155.A0A0R3QDA9"/>
<feature type="domain" description="Transposase IS66 central" evidence="1">
    <location>
        <begin position="1"/>
        <end position="131"/>
    </location>
</feature>
<sequence>LAHARRKFVELHTANKSQIAEAGIQYFTRLYEIEREVKHLDPDERRRIRQARGRPIAEALHAWMIAQRLKVPEGSGTAKALNYSLKRWAALTRYLDDGNLPADNNWVENQIRPIAVGRNNWLFAGSLRAGQRSAAIMSLIQTAKLNGHDPYAYLKDVMTRLPTHRARDIAELLPHRWDAA</sequence>